<dbReference type="Pfam" id="PF13302">
    <property type="entry name" value="Acetyltransf_3"/>
    <property type="match status" value="1"/>
</dbReference>
<evidence type="ECO:0000259" key="1">
    <source>
        <dbReference type="PROSITE" id="PS51186"/>
    </source>
</evidence>
<comment type="caution">
    <text evidence="2">The sequence shown here is derived from an EMBL/GenBank/DDBJ whole genome shotgun (WGS) entry which is preliminary data.</text>
</comment>
<name>A0ABU2C3J4_9BURK</name>
<dbReference type="PROSITE" id="PS51186">
    <property type="entry name" value="GNAT"/>
    <property type="match status" value="1"/>
</dbReference>
<dbReference type="PANTHER" id="PTHR43792">
    <property type="entry name" value="GNAT FAMILY, PUTATIVE (AFU_ORTHOLOGUE AFUA_3G00765)-RELATED-RELATED"/>
    <property type="match status" value="1"/>
</dbReference>
<dbReference type="PANTHER" id="PTHR43792:SF1">
    <property type="entry name" value="N-ACETYLTRANSFERASE DOMAIN-CONTAINING PROTEIN"/>
    <property type="match status" value="1"/>
</dbReference>
<keyword evidence="3" id="KW-1185">Reference proteome</keyword>
<reference evidence="2 3" key="1">
    <citation type="submission" date="2023-07" db="EMBL/GenBank/DDBJ databases">
        <title>Sorghum-associated microbial communities from plants grown in Nebraska, USA.</title>
        <authorList>
            <person name="Schachtman D."/>
        </authorList>
    </citation>
    <scope>NUCLEOTIDE SEQUENCE [LARGE SCALE GENOMIC DNA]</scope>
    <source>
        <strain evidence="2 3">BE313</strain>
    </source>
</reference>
<dbReference type="RefSeq" id="WP_310370409.1">
    <property type="nucleotide sequence ID" value="NZ_JAVDXT010000001.1"/>
</dbReference>
<accession>A0ABU2C3J4</accession>
<sequence length="185" mass="20530">MAEPLDITTERLRLRPWQDSDRAPFAAMCADPAVMEFLLPVPDRAASDALLDRVQAGITARGWGFWAVELRSTQTFIGFIGIQVPGAQLPFSPCVEIGWRLAAAHWGRGYATEGARAALAYGFERLGLDEIVAFTTVHNQRSRAVMQRLGMQADPDTFKHPAVPSGHPLQEHVLYRLPRNRWGPA</sequence>
<gene>
    <name evidence="2" type="ORF">J2X19_000536</name>
</gene>
<proteinExistence type="predicted"/>
<dbReference type="EMBL" id="JAVDXT010000001">
    <property type="protein sequence ID" value="MDR7375878.1"/>
    <property type="molecule type" value="Genomic_DNA"/>
</dbReference>
<dbReference type="InterPro" id="IPR000182">
    <property type="entry name" value="GNAT_dom"/>
</dbReference>
<dbReference type="Proteomes" id="UP001180487">
    <property type="component" value="Unassembled WGS sequence"/>
</dbReference>
<dbReference type="SUPFAM" id="SSF55729">
    <property type="entry name" value="Acyl-CoA N-acyltransferases (Nat)"/>
    <property type="match status" value="1"/>
</dbReference>
<organism evidence="2 3">
    <name type="scientific">Rhodoferax ferrireducens</name>
    <dbReference type="NCBI Taxonomy" id="192843"/>
    <lineage>
        <taxon>Bacteria</taxon>
        <taxon>Pseudomonadati</taxon>
        <taxon>Pseudomonadota</taxon>
        <taxon>Betaproteobacteria</taxon>
        <taxon>Burkholderiales</taxon>
        <taxon>Comamonadaceae</taxon>
        <taxon>Rhodoferax</taxon>
    </lineage>
</organism>
<evidence type="ECO:0000313" key="3">
    <source>
        <dbReference type="Proteomes" id="UP001180487"/>
    </source>
</evidence>
<dbReference type="Gene3D" id="3.40.630.30">
    <property type="match status" value="1"/>
</dbReference>
<protein>
    <submittedName>
        <fullName evidence="2">RimJ/RimL family protein N-acetyltransferase</fullName>
    </submittedName>
</protein>
<feature type="domain" description="N-acetyltransferase" evidence="1">
    <location>
        <begin position="12"/>
        <end position="180"/>
    </location>
</feature>
<dbReference type="InterPro" id="IPR016181">
    <property type="entry name" value="Acyl_CoA_acyltransferase"/>
</dbReference>
<dbReference type="InterPro" id="IPR051531">
    <property type="entry name" value="N-acetyltransferase"/>
</dbReference>
<evidence type="ECO:0000313" key="2">
    <source>
        <dbReference type="EMBL" id="MDR7375878.1"/>
    </source>
</evidence>